<feature type="compositionally biased region" description="Basic and acidic residues" evidence="1">
    <location>
        <begin position="137"/>
        <end position="155"/>
    </location>
</feature>
<feature type="compositionally biased region" description="Polar residues" evidence="1">
    <location>
        <begin position="608"/>
        <end position="617"/>
    </location>
</feature>
<evidence type="ECO:0000313" key="2">
    <source>
        <dbReference type="EMBL" id="KAF1939021.1"/>
    </source>
</evidence>
<accession>A0A6A5SEF2</accession>
<feature type="region of interest" description="Disordered" evidence="1">
    <location>
        <begin position="360"/>
        <end position="415"/>
    </location>
</feature>
<organism evidence="2 3">
    <name type="scientific">Clathrospora elynae</name>
    <dbReference type="NCBI Taxonomy" id="706981"/>
    <lineage>
        <taxon>Eukaryota</taxon>
        <taxon>Fungi</taxon>
        <taxon>Dikarya</taxon>
        <taxon>Ascomycota</taxon>
        <taxon>Pezizomycotina</taxon>
        <taxon>Dothideomycetes</taxon>
        <taxon>Pleosporomycetidae</taxon>
        <taxon>Pleosporales</taxon>
        <taxon>Diademaceae</taxon>
        <taxon>Clathrospora</taxon>
    </lineage>
</organism>
<feature type="region of interest" description="Disordered" evidence="1">
    <location>
        <begin position="490"/>
        <end position="533"/>
    </location>
</feature>
<feature type="compositionally biased region" description="Low complexity" evidence="1">
    <location>
        <begin position="363"/>
        <end position="372"/>
    </location>
</feature>
<protein>
    <submittedName>
        <fullName evidence="2">Uncharacterized protein</fullName>
    </submittedName>
</protein>
<feature type="region of interest" description="Disordered" evidence="1">
    <location>
        <begin position="48"/>
        <end position="78"/>
    </location>
</feature>
<evidence type="ECO:0000256" key="1">
    <source>
        <dbReference type="SAM" id="MobiDB-lite"/>
    </source>
</evidence>
<feature type="region of interest" description="Disordered" evidence="1">
    <location>
        <begin position="436"/>
        <end position="461"/>
    </location>
</feature>
<feature type="compositionally biased region" description="Polar residues" evidence="1">
    <location>
        <begin position="48"/>
        <end position="59"/>
    </location>
</feature>
<feature type="compositionally biased region" description="Polar residues" evidence="1">
    <location>
        <begin position="405"/>
        <end position="414"/>
    </location>
</feature>
<dbReference type="AlphaFoldDB" id="A0A6A5SEF2"/>
<feature type="region of interest" description="Disordered" evidence="1">
    <location>
        <begin position="116"/>
        <end position="166"/>
    </location>
</feature>
<feature type="compositionally biased region" description="Acidic residues" evidence="1">
    <location>
        <begin position="503"/>
        <end position="532"/>
    </location>
</feature>
<gene>
    <name evidence="2" type="ORF">EJ02DRAFT_514147</name>
</gene>
<feature type="compositionally biased region" description="Low complexity" evidence="1">
    <location>
        <begin position="385"/>
        <end position="404"/>
    </location>
</feature>
<dbReference type="Proteomes" id="UP000800038">
    <property type="component" value="Unassembled WGS sequence"/>
</dbReference>
<keyword evidence="3" id="KW-1185">Reference proteome</keyword>
<feature type="region of interest" description="Disordered" evidence="1">
    <location>
        <begin position="594"/>
        <end position="617"/>
    </location>
</feature>
<name>A0A6A5SEF2_9PLEO</name>
<dbReference type="OrthoDB" id="3678410at2759"/>
<dbReference type="EMBL" id="ML976090">
    <property type="protein sequence ID" value="KAF1939021.1"/>
    <property type="molecule type" value="Genomic_DNA"/>
</dbReference>
<feature type="compositionally biased region" description="Basic and acidic residues" evidence="1">
    <location>
        <begin position="446"/>
        <end position="460"/>
    </location>
</feature>
<feature type="compositionally biased region" description="Basic and acidic residues" evidence="1">
    <location>
        <begin position="597"/>
        <end position="606"/>
    </location>
</feature>
<sequence length="849" mass="94193">MSVRKQTTCSTVALPLTFTSPAPPHPAPRLKTIASSSWMLYGDLAQNQQRSSARASAQEINKRDAKKKMADDESQKRMVSRKISIRSLLGLDSHARGSIGRSSRLTRIQSSISLAEETGESIGSGDSLVSFESSIESEGRSGEDIRSRVEEKGKEPPLALETGFNHDTDYRDSRRWHPQLSTVECLGNDQCTEEASTPRTARHQRKESLCVSLTREDVARMADEVQKETIAEVNLSLFGYWIKESDDNYKMAKEYIRELALDQVSAESFVCCHDHTVDQILQGYNIERIPNTHLRKLMRDIKLTRPNEPRATLDEEPFLSSISSFEPLIKIRSSSFPLTARIDTLPPSFRAERERIIKEAARSSSMSSMQSSERNYPPNTPDRPAPLSLRSPSSTSSSLMPTPTGFSRSVSSSARNRHMANLTPLHLPRTSVVLQDTASNPLLSRSARDKTTTDRERGTDDVFGIMGEGRVREDGPLTATRVGYGERYASGSAYNEKNPGPYELDEEDASSDASYDTDELQNVESGESDNESIAEQHAVRKNSFDALESYTGSSDDLSLLETSSDVSDDDGHVRAQYAYYEASSTTGFRIPIPTPELPRHHSDRQARHQTPQSPMANVTSFHRPLPLRSYESEAHLYPTSRAQGASSHNRANSATESIMQSSRPVSYATDPVHNQATALTPRSSSLAPALVPVSDRSYTAARHVSNDVGYALPDFSLALRRFEELGSLAESRTQEHLRSSSITSMLATFPEPPSAAHGSAPILHEQVTNLPQQSHPHVPSVPTVDWDTLSPFERAWRELNTQLLVSIYRTRDVQLNAEEVGFVDEISRRLRHDVAPSSAGDWARGIFFG</sequence>
<feature type="compositionally biased region" description="Basic and acidic residues" evidence="1">
    <location>
        <begin position="60"/>
        <end position="76"/>
    </location>
</feature>
<reference evidence="2" key="1">
    <citation type="journal article" date="2020" name="Stud. Mycol.">
        <title>101 Dothideomycetes genomes: a test case for predicting lifestyles and emergence of pathogens.</title>
        <authorList>
            <person name="Haridas S."/>
            <person name="Albert R."/>
            <person name="Binder M."/>
            <person name="Bloem J."/>
            <person name="Labutti K."/>
            <person name="Salamov A."/>
            <person name="Andreopoulos B."/>
            <person name="Baker S."/>
            <person name="Barry K."/>
            <person name="Bills G."/>
            <person name="Bluhm B."/>
            <person name="Cannon C."/>
            <person name="Castanera R."/>
            <person name="Culley D."/>
            <person name="Daum C."/>
            <person name="Ezra D."/>
            <person name="Gonzalez J."/>
            <person name="Henrissat B."/>
            <person name="Kuo A."/>
            <person name="Liang C."/>
            <person name="Lipzen A."/>
            <person name="Lutzoni F."/>
            <person name="Magnuson J."/>
            <person name="Mondo S."/>
            <person name="Nolan M."/>
            <person name="Ohm R."/>
            <person name="Pangilinan J."/>
            <person name="Park H.-J."/>
            <person name="Ramirez L."/>
            <person name="Alfaro M."/>
            <person name="Sun H."/>
            <person name="Tritt A."/>
            <person name="Yoshinaga Y."/>
            <person name="Zwiers L.-H."/>
            <person name="Turgeon B."/>
            <person name="Goodwin S."/>
            <person name="Spatafora J."/>
            <person name="Crous P."/>
            <person name="Grigoriev I."/>
        </authorList>
    </citation>
    <scope>NUCLEOTIDE SEQUENCE</scope>
    <source>
        <strain evidence="2">CBS 161.51</strain>
    </source>
</reference>
<evidence type="ECO:0000313" key="3">
    <source>
        <dbReference type="Proteomes" id="UP000800038"/>
    </source>
</evidence>
<proteinExistence type="predicted"/>